<dbReference type="EMBL" id="AMZH03006465">
    <property type="protein sequence ID" value="RRT63764.1"/>
    <property type="molecule type" value="Genomic_DNA"/>
</dbReference>
<dbReference type="Proteomes" id="UP000287651">
    <property type="component" value="Unassembled WGS sequence"/>
</dbReference>
<comment type="caution">
    <text evidence="1">The sequence shown here is derived from an EMBL/GenBank/DDBJ whole genome shotgun (WGS) entry which is preliminary data.</text>
</comment>
<gene>
    <name evidence="1" type="ORF">B296_00032125</name>
</gene>
<accession>A0A426ZIN4</accession>
<evidence type="ECO:0000313" key="1">
    <source>
        <dbReference type="EMBL" id="RRT63764.1"/>
    </source>
</evidence>
<sequence length="102" mass="11621">MGRPSDGNAPLCSVALPTRRYGIPKHYLPVGEYRPIFQPTHEWFHVYVGKMVAVTSDVLFRYSRRAMAKYHDLSMMLRSSAIAKQDRLCPTDVSAVHSRRLG</sequence>
<reference evidence="1 2" key="1">
    <citation type="journal article" date="2014" name="Agronomy (Basel)">
        <title>A Draft Genome Sequence for Ensete ventricosum, the Drought-Tolerant Tree Against Hunger.</title>
        <authorList>
            <person name="Harrison J."/>
            <person name="Moore K.A."/>
            <person name="Paszkiewicz K."/>
            <person name="Jones T."/>
            <person name="Grant M."/>
            <person name="Ambacheew D."/>
            <person name="Muzemil S."/>
            <person name="Studholme D.J."/>
        </authorList>
    </citation>
    <scope>NUCLEOTIDE SEQUENCE [LARGE SCALE GENOMIC DNA]</scope>
</reference>
<name>A0A426ZIN4_ENSVE</name>
<proteinExistence type="predicted"/>
<evidence type="ECO:0000313" key="2">
    <source>
        <dbReference type="Proteomes" id="UP000287651"/>
    </source>
</evidence>
<dbReference type="AlphaFoldDB" id="A0A426ZIN4"/>
<protein>
    <submittedName>
        <fullName evidence="1">Uncharacterized protein</fullName>
    </submittedName>
</protein>
<organism evidence="1 2">
    <name type="scientific">Ensete ventricosum</name>
    <name type="common">Abyssinian banana</name>
    <name type="synonym">Musa ensete</name>
    <dbReference type="NCBI Taxonomy" id="4639"/>
    <lineage>
        <taxon>Eukaryota</taxon>
        <taxon>Viridiplantae</taxon>
        <taxon>Streptophyta</taxon>
        <taxon>Embryophyta</taxon>
        <taxon>Tracheophyta</taxon>
        <taxon>Spermatophyta</taxon>
        <taxon>Magnoliopsida</taxon>
        <taxon>Liliopsida</taxon>
        <taxon>Zingiberales</taxon>
        <taxon>Musaceae</taxon>
        <taxon>Ensete</taxon>
    </lineage>
</organism>